<evidence type="ECO:0000313" key="1">
    <source>
        <dbReference type="EMBL" id="KLK92258.1"/>
    </source>
</evidence>
<comment type="caution">
    <text evidence="1">The sequence shown here is derived from an EMBL/GenBank/DDBJ whole genome shotgun (WGS) entry which is preliminary data.</text>
</comment>
<protein>
    <submittedName>
        <fullName evidence="1">Uncharacterized protein</fullName>
    </submittedName>
</protein>
<keyword evidence="2" id="KW-1185">Reference proteome</keyword>
<gene>
    <name evidence="1" type="ORF">AA309_14755</name>
</gene>
<evidence type="ECO:0000313" key="2">
    <source>
        <dbReference type="Proteomes" id="UP000035489"/>
    </source>
</evidence>
<dbReference type="EMBL" id="LCYG01000037">
    <property type="protein sequence ID" value="KLK92258.1"/>
    <property type="molecule type" value="Genomic_DNA"/>
</dbReference>
<dbReference type="AlphaFoldDB" id="A0A0H1RAM5"/>
<dbReference type="Proteomes" id="UP000035489">
    <property type="component" value="Unassembled WGS sequence"/>
</dbReference>
<proteinExistence type="predicted"/>
<accession>A0A0H1RAM5</accession>
<reference evidence="1 2" key="1">
    <citation type="submission" date="2015-05" db="EMBL/GenBank/DDBJ databases">
        <title>Draft genome sequence of Microvirga vignae strain BR3299, a novel nitrogen fixing bacteria isolated from Brazil semi-aired region.</title>
        <authorList>
            <person name="Zilli J.E."/>
            <person name="Passos S.R."/>
            <person name="Leite J."/>
            <person name="Baldani J.I."/>
            <person name="Xavier G.R."/>
            <person name="Rumjaneck N.G."/>
            <person name="Simoes-Araujo J.L."/>
        </authorList>
    </citation>
    <scope>NUCLEOTIDE SEQUENCE [LARGE SCALE GENOMIC DNA]</scope>
    <source>
        <strain evidence="1 2">BR3299</strain>
    </source>
</reference>
<name>A0A0H1RAM5_9HYPH</name>
<organism evidence="1 2">
    <name type="scientific">Microvirga vignae</name>
    <dbReference type="NCBI Taxonomy" id="1225564"/>
    <lineage>
        <taxon>Bacteria</taxon>
        <taxon>Pseudomonadati</taxon>
        <taxon>Pseudomonadota</taxon>
        <taxon>Alphaproteobacteria</taxon>
        <taxon>Hyphomicrobiales</taxon>
        <taxon>Methylobacteriaceae</taxon>
        <taxon>Microvirga</taxon>
    </lineage>
</organism>
<sequence>MSGCLGKSPKAGIFLFDQPICDLAHEGVRHRHLRRQNRNGGVGLGLLRERKTIIDSGRLGPFIATQADQQALDILQHDFPLFGRRCLQI</sequence>